<accession>A0AAN7ZEK4</accession>
<sequence length="278" mass="31373">MVIVMDIVDEGPRPTSHPLATRQHQLTSIALQCYILKATSKLEGMRMPIPQEERQVLGCKAGRFTRSTRAKWTLDQLKTIEAHASAHPRSSDLTSLLEQLDLNRFDSVLNQKGEHVSEVIEHKVRELLTQYPIAASLRSPGWKGMQFCYRRVRKRSPFIYVNLPSPQPNPPVPSASQVPDTSQNSQPPDSSICSLPQALESPVPPMPGHSNHSQPSDAMEQGSTQNDPDPPQLPPLGEVLRRIEDDIRQEHQWNQRSNTKPTNAKYILRSFPGFSWNR</sequence>
<evidence type="ECO:0000256" key="1">
    <source>
        <dbReference type="SAM" id="MobiDB-lite"/>
    </source>
</evidence>
<feature type="compositionally biased region" description="Polar residues" evidence="1">
    <location>
        <begin position="210"/>
        <end position="224"/>
    </location>
</feature>
<keyword evidence="3" id="KW-1185">Reference proteome</keyword>
<evidence type="ECO:0000313" key="3">
    <source>
        <dbReference type="Proteomes" id="UP001305414"/>
    </source>
</evidence>
<protein>
    <submittedName>
        <fullName evidence="2">Uncharacterized protein</fullName>
    </submittedName>
</protein>
<proteinExistence type="predicted"/>
<evidence type="ECO:0000313" key="2">
    <source>
        <dbReference type="EMBL" id="KAK5636473.1"/>
    </source>
</evidence>
<gene>
    <name evidence="2" type="ORF">RRF57_012185</name>
</gene>
<feature type="region of interest" description="Disordered" evidence="1">
    <location>
        <begin position="160"/>
        <end position="238"/>
    </location>
</feature>
<dbReference type="Proteomes" id="UP001305414">
    <property type="component" value="Unassembled WGS sequence"/>
</dbReference>
<reference evidence="2 3" key="1">
    <citation type="submission" date="2023-10" db="EMBL/GenBank/DDBJ databases">
        <title>Draft genome sequence of Xylaria bambusicola isolate GMP-LS, the root and basal stem rot pathogen of sugarcane in Indonesia.</title>
        <authorList>
            <person name="Selvaraj P."/>
            <person name="Muralishankar V."/>
            <person name="Muruganantham S."/>
            <person name="Sp S."/>
            <person name="Haryani S."/>
            <person name="Lau K.J.X."/>
            <person name="Naqvi N.I."/>
        </authorList>
    </citation>
    <scope>NUCLEOTIDE SEQUENCE [LARGE SCALE GENOMIC DNA]</scope>
    <source>
        <strain evidence="2">GMP-LS</strain>
    </source>
</reference>
<name>A0AAN7ZEK4_9PEZI</name>
<dbReference type="AlphaFoldDB" id="A0AAN7ZEK4"/>
<dbReference type="EMBL" id="JAWHQM010000071">
    <property type="protein sequence ID" value="KAK5636473.1"/>
    <property type="molecule type" value="Genomic_DNA"/>
</dbReference>
<feature type="compositionally biased region" description="Polar residues" evidence="1">
    <location>
        <begin position="180"/>
        <end position="194"/>
    </location>
</feature>
<comment type="caution">
    <text evidence="2">The sequence shown here is derived from an EMBL/GenBank/DDBJ whole genome shotgun (WGS) entry which is preliminary data.</text>
</comment>
<organism evidence="2 3">
    <name type="scientific">Xylaria bambusicola</name>
    <dbReference type="NCBI Taxonomy" id="326684"/>
    <lineage>
        <taxon>Eukaryota</taxon>
        <taxon>Fungi</taxon>
        <taxon>Dikarya</taxon>
        <taxon>Ascomycota</taxon>
        <taxon>Pezizomycotina</taxon>
        <taxon>Sordariomycetes</taxon>
        <taxon>Xylariomycetidae</taxon>
        <taxon>Xylariales</taxon>
        <taxon>Xylariaceae</taxon>
        <taxon>Xylaria</taxon>
    </lineage>
</organism>